<sequence length="683" mass="75469">MLKGEASLTLITSLNRMKQSLAVAISTIMLTAGALTVQAEGAAVAPPQADLNALRSIFGIDAPNSAGDVSDAYAERQKKDDLAPKLNGEIPDAAKRDAGPRIIVNQFVFDDLREYPEIGITKKSVEQEAERLRADYMKEEKRIAGGFTIDESAEVIEYLSEIGRQGDADNLTYEDMQNLVEIVRQQNRNRGLSYADLEEVTNKLTLFYRQKGLFLTRVQLPAQNIKDGIVRLSILEGRLGQVEAINNKKYTLKTLSSPFEPVMDKAVSGTRIEESLYVLNDLPGLNITGAFTAGENPGETKLKLNVRDEEALRFLVRLDNHGSAFTGDTRLFTSMEWYNPIGFGDSLKVGYLRSEDIEGKNVADNESRANLGQFSYSFPFFSLRTRVTLSADYNSYSIVDEDGGVINALELEGTSSNYALNIDHKIKRSRDFNMSTGFTLTDKETKIDSEFIPAGDHAVGGEFNFYIDGLNRSGLRMLNVANLTLQYGEHKNEVAEGRDDTFTKFGIDTNSLFFVPLPFSEQYSRLITTVKMQYSSASLPSFEQFSLGGANGVRAFNVGKFSADTSAYIANEWYFDLPRWSFIGNRTFGEVFQAGLLLDFAYGVQNGGFTTDSGSLADDEWARMSAAGIVIKAVWGNTFSSKITIATPIEGKSSLDPEGDSSVEKLNEKPDTVEVFADINFVF</sequence>
<dbReference type="PANTHER" id="PTHR34597:SF1">
    <property type="entry name" value="HEME_HEMOPEXIN TRANSPORTER PROTEIN HUXB"/>
    <property type="match status" value="1"/>
</dbReference>
<dbReference type="InterPro" id="IPR051544">
    <property type="entry name" value="TPS_OM_transporter"/>
</dbReference>
<dbReference type="Gene3D" id="2.40.160.50">
    <property type="entry name" value="membrane protein fhac: a member of the omp85/tpsb transporter family"/>
    <property type="match status" value="1"/>
</dbReference>
<evidence type="ECO:0000256" key="2">
    <source>
        <dbReference type="ARBA" id="ARBA00022692"/>
    </source>
</evidence>
<evidence type="ECO:0000313" key="6">
    <source>
        <dbReference type="EMBL" id="CUS40964.1"/>
    </source>
</evidence>
<evidence type="ECO:0000259" key="5">
    <source>
        <dbReference type="Pfam" id="PF08479"/>
    </source>
</evidence>
<name>A0A160TD35_9ZZZZ</name>
<organism evidence="6">
    <name type="scientific">hydrothermal vent metagenome</name>
    <dbReference type="NCBI Taxonomy" id="652676"/>
    <lineage>
        <taxon>unclassified sequences</taxon>
        <taxon>metagenomes</taxon>
        <taxon>ecological metagenomes</taxon>
    </lineage>
</organism>
<evidence type="ECO:0000256" key="3">
    <source>
        <dbReference type="ARBA" id="ARBA00023237"/>
    </source>
</evidence>
<keyword evidence="3" id="KW-0998">Cell outer membrane</keyword>
<dbReference type="Pfam" id="PF03865">
    <property type="entry name" value="ShlB"/>
    <property type="match status" value="1"/>
</dbReference>
<dbReference type="InterPro" id="IPR013686">
    <property type="entry name" value="Polypept-transport_assoc_ShlB"/>
</dbReference>
<keyword evidence="1" id="KW-1134">Transmembrane beta strand</keyword>
<proteinExistence type="predicted"/>
<feature type="domain" description="Haemolysin activator HlyB C-terminal" evidence="4">
    <location>
        <begin position="298"/>
        <end position="573"/>
    </location>
</feature>
<dbReference type="AlphaFoldDB" id="A0A160TD35"/>
<evidence type="ECO:0000256" key="1">
    <source>
        <dbReference type="ARBA" id="ARBA00022452"/>
    </source>
</evidence>
<protein>
    <submittedName>
        <fullName evidence="6">Hemolysin activation/secretion protein</fullName>
    </submittedName>
</protein>
<reference evidence="6" key="1">
    <citation type="submission" date="2015-10" db="EMBL/GenBank/DDBJ databases">
        <authorList>
            <person name="Gilbert D.G."/>
        </authorList>
    </citation>
    <scope>NUCLEOTIDE SEQUENCE</scope>
</reference>
<dbReference type="InterPro" id="IPR005565">
    <property type="entry name" value="Hemolysn_activator_HlyB_C"/>
</dbReference>
<dbReference type="PANTHER" id="PTHR34597">
    <property type="entry name" value="SLR1661 PROTEIN"/>
    <property type="match status" value="1"/>
</dbReference>
<accession>A0A160TD35</accession>
<dbReference type="Pfam" id="PF08479">
    <property type="entry name" value="POTRA_2"/>
    <property type="match status" value="1"/>
</dbReference>
<dbReference type="GO" id="GO:0098046">
    <property type="term" value="C:type V protein secretion system complex"/>
    <property type="evidence" value="ECO:0007669"/>
    <property type="project" value="TreeGrafter"/>
</dbReference>
<dbReference type="Gene3D" id="3.10.20.310">
    <property type="entry name" value="membrane protein fhac"/>
    <property type="match status" value="1"/>
</dbReference>
<dbReference type="GO" id="GO:0046819">
    <property type="term" value="P:protein secretion by the type V secretion system"/>
    <property type="evidence" value="ECO:0007669"/>
    <property type="project" value="TreeGrafter"/>
</dbReference>
<feature type="domain" description="Polypeptide-transport-associated ShlB-type" evidence="5">
    <location>
        <begin position="185"/>
        <end position="237"/>
    </location>
</feature>
<keyword evidence="1" id="KW-0472">Membrane</keyword>
<gene>
    <name evidence="6" type="ORF">MGWOODY_Tha2734</name>
</gene>
<evidence type="ECO:0000259" key="4">
    <source>
        <dbReference type="Pfam" id="PF03865"/>
    </source>
</evidence>
<dbReference type="GO" id="GO:0008320">
    <property type="term" value="F:protein transmembrane transporter activity"/>
    <property type="evidence" value="ECO:0007669"/>
    <property type="project" value="TreeGrafter"/>
</dbReference>
<keyword evidence="2" id="KW-0812">Transmembrane</keyword>
<dbReference type="EMBL" id="CZQC01000030">
    <property type="protein sequence ID" value="CUS40964.1"/>
    <property type="molecule type" value="Genomic_DNA"/>
</dbReference>